<organism evidence="3 4">
    <name type="scientific">Chryseolinea lacunae</name>
    <dbReference type="NCBI Taxonomy" id="2801331"/>
    <lineage>
        <taxon>Bacteria</taxon>
        <taxon>Pseudomonadati</taxon>
        <taxon>Bacteroidota</taxon>
        <taxon>Cytophagia</taxon>
        <taxon>Cytophagales</taxon>
        <taxon>Fulvivirgaceae</taxon>
        <taxon>Chryseolinea</taxon>
    </lineage>
</organism>
<comment type="caution">
    <text evidence="3">The sequence shown here is derived from an EMBL/GenBank/DDBJ whole genome shotgun (WGS) entry which is preliminary data.</text>
</comment>
<feature type="signal peptide" evidence="2">
    <location>
        <begin position="1"/>
        <end position="29"/>
    </location>
</feature>
<keyword evidence="4" id="KW-1185">Reference proteome</keyword>
<protein>
    <recommendedName>
        <fullName evidence="5">Glycoside hydrolase family 5 domain-containing protein</fullName>
    </recommendedName>
</protein>
<feature type="region of interest" description="Disordered" evidence="1">
    <location>
        <begin position="112"/>
        <end position="134"/>
    </location>
</feature>
<name>A0ABS1KR69_9BACT</name>
<keyword evidence="2" id="KW-0732">Signal</keyword>
<sequence length="134" mass="15154">MNARLFFKNGLKYVFAALALMLTLDGALAQVPFSKGVNLTSWFQALGPRQIQFTRFTRKDFERIKSLGCDAIRLPINLHTMTSGAPDEVFNFLETRKRNGSDFFDYALPANGGEHHSDRRSSERSGHLKAALFR</sequence>
<evidence type="ECO:0000256" key="2">
    <source>
        <dbReference type="SAM" id="SignalP"/>
    </source>
</evidence>
<dbReference type="EMBL" id="JAERRB010000003">
    <property type="protein sequence ID" value="MBL0741978.1"/>
    <property type="molecule type" value="Genomic_DNA"/>
</dbReference>
<accession>A0ABS1KR69</accession>
<evidence type="ECO:0008006" key="5">
    <source>
        <dbReference type="Google" id="ProtNLM"/>
    </source>
</evidence>
<dbReference type="InterPro" id="IPR017853">
    <property type="entry name" value="GH"/>
</dbReference>
<proteinExistence type="predicted"/>
<gene>
    <name evidence="3" type="ORF">JI741_12160</name>
</gene>
<dbReference type="Gene3D" id="3.20.20.80">
    <property type="entry name" value="Glycosidases"/>
    <property type="match status" value="1"/>
</dbReference>
<dbReference type="Proteomes" id="UP000613030">
    <property type="component" value="Unassembled WGS sequence"/>
</dbReference>
<dbReference type="SUPFAM" id="SSF51445">
    <property type="entry name" value="(Trans)glycosidases"/>
    <property type="match status" value="1"/>
</dbReference>
<feature type="compositionally biased region" description="Basic and acidic residues" evidence="1">
    <location>
        <begin position="113"/>
        <end position="126"/>
    </location>
</feature>
<reference evidence="3 4" key="1">
    <citation type="submission" date="2021-01" db="EMBL/GenBank/DDBJ databases">
        <title>Chryseolinea sp. Jin1 Genome sequencing and assembly.</title>
        <authorList>
            <person name="Kim I."/>
        </authorList>
    </citation>
    <scope>NUCLEOTIDE SEQUENCE [LARGE SCALE GENOMIC DNA]</scope>
    <source>
        <strain evidence="3 4">Jin1</strain>
    </source>
</reference>
<evidence type="ECO:0000313" key="4">
    <source>
        <dbReference type="Proteomes" id="UP000613030"/>
    </source>
</evidence>
<evidence type="ECO:0000256" key="1">
    <source>
        <dbReference type="SAM" id="MobiDB-lite"/>
    </source>
</evidence>
<dbReference type="RefSeq" id="WP_202009664.1">
    <property type="nucleotide sequence ID" value="NZ_JAERRB010000003.1"/>
</dbReference>
<feature type="chain" id="PRO_5045637560" description="Glycoside hydrolase family 5 domain-containing protein" evidence="2">
    <location>
        <begin position="30"/>
        <end position="134"/>
    </location>
</feature>
<evidence type="ECO:0000313" key="3">
    <source>
        <dbReference type="EMBL" id="MBL0741978.1"/>
    </source>
</evidence>